<dbReference type="InterPro" id="IPR004333">
    <property type="entry name" value="SBP_dom"/>
</dbReference>
<dbReference type="Pfam" id="PF03110">
    <property type="entry name" value="SBP"/>
    <property type="match status" value="1"/>
</dbReference>
<evidence type="ECO:0000256" key="9">
    <source>
        <dbReference type="PROSITE-ProRule" id="PRU00470"/>
    </source>
</evidence>
<keyword evidence="3 9" id="KW-0863">Zinc-finger</keyword>
<sequence length="360" mass="39543">MDWDLKTWDMSELEPSMRPSFAPGGGLEGQTSGSDCSVDLKLGGSGNFGSSSASYRCREGMRFSTTTVSPSSSSKRARAPNNGAHVASCLVDGCNSDLSGCREYHRRHKVCEVHSKTPMVMVNGLEQRFCQQCSRFHMLAEFDEGKRSCRKRLDGHNRRRRKPQPHAMHSANLFANFPGPRFSLYSEVFPAARPESNWVAVVKAEEDVSSLHGHSLPFQFPGSYPRSYEEERAFLFTSNRIMETSVCQPLLPTITTSQGSSDDRMFHGGLAQVLDSELALSLLSSPTCSLGINDSHMVPAGRIPLAQPLFSTFHQHGLAHYTHSQDSNQISSTGFSYPGMVDEQVGGLLVSDAGDADLHF</sequence>
<comment type="subcellular location">
    <subcellularLocation>
        <location evidence="1">Nucleus</location>
    </subcellularLocation>
</comment>
<dbReference type="InterPro" id="IPR044817">
    <property type="entry name" value="SBP-like"/>
</dbReference>
<evidence type="ECO:0000256" key="10">
    <source>
        <dbReference type="SAM" id="MobiDB-lite"/>
    </source>
</evidence>
<dbReference type="OrthoDB" id="514967at2759"/>
<keyword evidence="13" id="KW-1185">Reference proteome</keyword>
<keyword evidence="5" id="KW-0805">Transcription regulation</keyword>
<dbReference type="GO" id="GO:0005634">
    <property type="term" value="C:nucleus"/>
    <property type="evidence" value="ECO:0007669"/>
    <property type="project" value="UniProtKB-SubCell"/>
</dbReference>
<dbReference type="AlphaFoldDB" id="A0A7I8KER2"/>
<evidence type="ECO:0000256" key="5">
    <source>
        <dbReference type="ARBA" id="ARBA00023015"/>
    </source>
</evidence>
<feature type="domain" description="SBP-type" evidence="11">
    <location>
        <begin position="86"/>
        <end position="163"/>
    </location>
</feature>
<dbReference type="PANTHER" id="PTHR31251:SF207">
    <property type="entry name" value="SQUAMOSA PROMOTER-BINDING-LIKE PROTEIN 13A-RELATED"/>
    <property type="match status" value="1"/>
</dbReference>
<dbReference type="Proteomes" id="UP000663760">
    <property type="component" value="Chromosome 5"/>
</dbReference>
<evidence type="ECO:0000256" key="1">
    <source>
        <dbReference type="ARBA" id="ARBA00004123"/>
    </source>
</evidence>
<evidence type="ECO:0000313" key="13">
    <source>
        <dbReference type="Proteomes" id="UP000663760"/>
    </source>
</evidence>
<dbReference type="FunFam" id="4.10.1100.10:FF:000001">
    <property type="entry name" value="Squamosa promoter-binding-like protein 14"/>
    <property type="match status" value="1"/>
</dbReference>
<proteinExistence type="predicted"/>
<evidence type="ECO:0000256" key="3">
    <source>
        <dbReference type="ARBA" id="ARBA00022771"/>
    </source>
</evidence>
<keyword evidence="8" id="KW-0539">Nucleus</keyword>
<keyword evidence="7" id="KW-0804">Transcription</keyword>
<gene>
    <name evidence="12" type="ORF">SI8410_05006932</name>
</gene>
<dbReference type="GO" id="GO:0008270">
    <property type="term" value="F:zinc ion binding"/>
    <property type="evidence" value="ECO:0007669"/>
    <property type="project" value="UniProtKB-KW"/>
</dbReference>
<keyword evidence="4" id="KW-0862">Zinc</keyword>
<evidence type="ECO:0000256" key="6">
    <source>
        <dbReference type="ARBA" id="ARBA00023125"/>
    </source>
</evidence>
<evidence type="ECO:0000259" key="11">
    <source>
        <dbReference type="PROSITE" id="PS51141"/>
    </source>
</evidence>
<dbReference type="SUPFAM" id="SSF103612">
    <property type="entry name" value="SBT domain"/>
    <property type="match status" value="1"/>
</dbReference>
<feature type="region of interest" description="Disordered" evidence="10">
    <location>
        <begin position="14"/>
        <end position="33"/>
    </location>
</feature>
<dbReference type="EMBL" id="LR746268">
    <property type="protein sequence ID" value="CAA7396269.1"/>
    <property type="molecule type" value="Genomic_DNA"/>
</dbReference>
<dbReference type="Gene3D" id="4.10.1100.10">
    <property type="entry name" value="Transcription factor, SBP-box domain"/>
    <property type="match status" value="1"/>
</dbReference>
<name>A0A7I8KER2_SPIIN</name>
<dbReference type="PROSITE" id="PS51141">
    <property type="entry name" value="ZF_SBP"/>
    <property type="match status" value="1"/>
</dbReference>
<evidence type="ECO:0000256" key="8">
    <source>
        <dbReference type="ARBA" id="ARBA00023242"/>
    </source>
</evidence>
<evidence type="ECO:0000256" key="4">
    <source>
        <dbReference type="ARBA" id="ARBA00022833"/>
    </source>
</evidence>
<accession>A0A7I8KER2</accession>
<keyword evidence="6" id="KW-0238">DNA-binding</keyword>
<protein>
    <recommendedName>
        <fullName evidence="11">SBP-type domain-containing protein</fullName>
    </recommendedName>
</protein>
<dbReference type="PANTHER" id="PTHR31251">
    <property type="entry name" value="SQUAMOSA PROMOTER-BINDING-LIKE PROTEIN 4"/>
    <property type="match status" value="1"/>
</dbReference>
<evidence type="ECO:0000256" key="2">
    <source>
        <dbReference type="ARBA" id="ARBA00022723"/>
    </source>
</evidence>
<reference evidence="12" key="1">
    <citation type="submission" date="2020-02" db="EMBL/GenBank/DDBJ databases">
        <authorList>
            <person name="Scholz U."/>
            <person name="Mascher M."/>
            <person name="Fiebig A."/>
        </authorList>
    </citation>
    <scope>NUCLEOTIDE SEQUENCE</scope>
</reference>
<dbReference type="GO" id="GO:0003677">
    <property type="term" value="F:DNA binding"/>
    <property type="evidence" value="ECO:0007669"/>
    <property type="project" value="UniProtKB-KW"/>
</dbReference>
<evidence type="ECO:0000256" key="7">
    <source>
        <dbReference type="ARBA" id="ARBA00023163"/>
    </source>
</evidence>
<organism evidence="12 13">
    <name type="scientific">Spirodela intermedia</name>
    <name type="common">Intermediate duckweed</name>
    <dbReference type="NCBI Taxonomy" id="51605"/>
    <lineage>
        <taxon>Eukaryota</taxon>
        <taxon>Viridiplantae</taxon>
        <taxon>Streptophyta</taxon>
        <taxon>Embryophyta</taxon>
        <taxon>Tracheophyta</taxon>
        <taxon>Spermatophyta</taxon>
        <taxon>Magnoliopsida</taxon>
        <taxon>Liliopsida</taxon>
        <taxon>Araceae</taxon>
        <taxon>Lemnoideae</taxon>
        <taxon>Spirodela</taxon>
    </lineage>
</organism>
<dbReference type="InterPro" id="IPR036893">
    <property type="entry name" value="SBP_sf"/>
</dbReference>
<keyword evidence="2" id="KW-0479">Metal-binding</keyword>
<evidence type="ECO:0000313" key="12">
    <source>
        <dbReference type="EMBL" id="CAA7396269.1"/>
    </source>
</evidence>